<evidence type="ECO:0000313" key="1">
    <source>
        <dbReference type="EMBL" id="PWW75393.1"/>
    </source>
</evidence>
<reference evidence="1 2" key="1">
    <citation type="submission" date="2018-03" db="EMBL/GenBank/DDBJ databases">
        <title>Genomes of Pezizomycetes fungi and the evolution of truffles.</title>
        <authorList>
            <person name="Murat C."/>
            <person name="Payen T."/>
            <person name="Noel B."/>
            <person name="Kuo A."/>
            <person name="Martin F.M."/>
        </authorList>
    </citation>
    <scope>NUCLEOTIDE SEQUENCE [LARGE SCALE GENOMIC DNA]</scope>
    <source>
        <strain evidence="1">091103-1</strain>
    </source>
</reference>
<comment type="caution">
    <text evidence="1">The sequence shown here is derived from an EMBL/GenBank/DDBJ whole genome shotgun (WGS) entry which is preliminary data.</text>
</comment>
<keyword evidence="2" id="KW-1185">Reference proteome</keyword>
<dbReference type="OrthoDB" id="411372at2759"/>
<evidence type="ECO:0000313" key="2">
    <source>
        <dbReference type="Proteomes" id="UP000246991"/>
    </source>
</evidence>
<dbReference type="GO" id="GO:0045041">
    <property type="term" value="P:protein import into mitochondrial intermembrane space"/>
    <property type="evidence" value="ECO:0007669"/>
    <property type="project" value="TreeGrafter"/>
</dbReference>
<dbReference type="Proteomes" id="UP000246991">
    <property type="component" value="Unassembled WGS sequence"/>
</dbReference>
<dbReference type="STRING" id="42249.A0A317SM51"/>
<dbReference type="GO" id="GO:0005758">
    <property type="term" value="C:mitochondrial intermembrane space"/>
    <property type="evidence" value="ECO:0007669"/>
    <property type="project" value="TreeGrafter"/>
</dbReference>
<dbReference type="PANTHER" id="PTHR28082">
    <property type="entry name" value="ZINC FINGER PROTEIN"/>
    <property type="match status" value="1"/>
</dbReference>
<dbReference type="GO" id="GO:0008270">
    <property type="term" value="F:zinc ion binding"/>
    <property type="evidence" value="ECO:0007669"/>
    <property type="project" value="TreeGrafter"/>
</dbReference>
<name>A0A317SM51_9PEZI</name>
<proteinExistence type="predicted"/>
<feature type="non-terminal residue" evidence="1">
    <location>
        <position position="1"/>
    </location>
</feature>
<dbReference type="PANTHER" id="PTHR28082:SF2">
    <property type="entry name" value="CHY-TYPE DOMAIN-CONTAINING PROTEIN"/>
    <property type="match status" value="1"/>
</dbReference>
<accession>A0A317SM51</accession>
<dbReference type="EMBL" id="PYWC01000046">
    <property type="protein sequence ID" value="PWW75393.1"/>
    <property type="molecule type" value="Genomic_DNA"/>
</dbReference>
<dbReference type="AlphaFoldDB" id="A0A317SM51"/>
<sequence>KKCYECTIRNGEWETYPLLQPSRVLFAFKKYKQCFSKDTRGWGEGDGYFPHCDNHFVIEAKAPWALVAVEGADVRRTVKDERA</sequence>
<gene>
    <name evidence="1" type="ORF">C7212DRAFT_202877</name>
</gene>
<organism evidence="1 2">
    <name type="scientific">Tuber magnatum</name>
    <name type="common">white Piedmont truffle</name>
    <dbReference type="NCBI Taxonomy" id="42249"/>
    <lineage>
        <taxon>Eukaryota</taxon>
        <taxon>Fungi</taxon>
        <taxon>Dikarya</taxon>
        <taxon>Ascomycota</taxon>
        <taxon>Pezizomycotina</taxon>
        <taxon>Pezizomycetes</taxon>
        <taxon>Pezizales</taxon>
        <taxon>Tuberaceae</taxon>
        <taxon>Tuber</taxon>
    </lineage>
</organism>
<protein>
    <submittedName>
        <fullName evidence="1">Uncharacterized protein</fullName>
    </submittedName>
</protein>
<dbReference type="InterPro" id="IPR052604">
    <property type="entry name" value="Mito_Tim_assembly_helper"/>
</dbReference>